<keyword evidence="3" id="KW-1185">Reference proteome</keyword>
<organism evidence="2 3">
    <name type="scientific">Salinirubellus salinus</name>
    <dbReference type="NCBI Taxonomy" id="1364945"/>
    <lineage>
        <taxon>Archaea</taxon>
        <taxon>Methanobacteriati</taxon>
        <taxon>Methanobacteriota</taxon>
        <taxon>Stenosarchaea group</taxon>
        <taxon>Halobacteria</taxon>
        <taxon>Halobacteriales</taxon>
        <taxon>Natronomonadaceae</taxon>
        <taxon>Salinirubellus</taxon>
    </lineage>
</organism>
<reference evidence="2" key="1">
    <citation type="submission" date="2022-09" db="EMBL/GenBank/DDBJ databases">
        <title>Diverse halophilic archaea isolated from saline environments.</title>
        <authorList>
            <person name="Cui H.-L."/>
        </authorList>
    </citation>
    <scope>NUCLEOTIDE SEQUENCE</scope>
    <source>
        <strain evidence="2">ZS-35-S2</strain>
    </source>
</reference>
<proteinExistence type="predicted"/>
<dbReference type="EMBL" id="CP104003">
    <property type="protein sequence ID" value="UWM54405.1"/>
    <property type="molecule type" value="Genomic_DNA"/>
</dbReference>
<dbReference type="InterPro" id="IPR055687">
    <property type="entry name" value="DUF7263"/>
</dbReference>
<evidence type="ECO:0000313" key="3">
    <source>
        <dbReference type="Proteomes" id="UP001057580"/>
    </source>
</evidence>
<sequence length="234" mass="24581">MSVPGPATAPDPGRAQANLPAVAVALLLLTATTGLALTLADGAFAAADRDPADRRAATALADRMVAADGPLTRRANVLDADAVSPLPAARLDSRFPVVEGHALRVRLGDRTLLERGRPSGGATVRRVVLVAEEQSVTVTPRLTGNVTTLPRRTDRVRLKIDPPAAATVRTVRANDRVVLHDPDGLTGTYDVDVSRFETVRLTFGTTGPLPPGSVELTYYPTRTTKATLAVTVDA</sequence>
<evidence type="ECO:0000313" key="2">
    <source>
        <dbReference type="EMBL" id="UWM54405.1"/>
    </source>
</evidence>
<dbReference type="Proteomes" id="UP001057580">
    <property type="component" value="Chromosome"/>
</dbReference>
<name>A0A9E7U4J8_9EURY</name>
<dbReference type="Pfam" id="PF23924">
    <property type="entry name" value="DUF7263"/>
    <property type="match status" value="1"/>
</dbReference>
<gene>
    <name evidence="2" type="ORF">N0B31_20085</name>
</gene>
<accession>A0A9E7U4J8</accession>
<dbReference type="GeneID" id="74944773"/>
<evidence type="ECO:0000256" key="1">
    <source>
        <dbReference type="SAM" id="Phobius"/>
    </source>
</evidence>
<dbReference type="KEGG" id="ssai:N0B31_20085"/>
<feature type="transmembrane region" description="Helical" evidence="1">
    <location>
        <begin position="20"/>
        <end position="40"/>
    </location>
</feature>
<dbReference type="AlphaFoldDB" id="A0A9E7U4J8"/>
<keyword evidence="1" id="KW-1133">Transmembrane helix</keyword>
<protein>
    <submittedName>
        <fullName evidence="2">Uncharacterized protein</fullName>
    </submittedName>
</protein>
<keyword evidence="1" id="KW-0812">Transmembrane</keyword>
<dbReference type="RefSeq" id="WP_260593425.1">
    <property type="nucleotide sequence ID" value="NZ_CP104003.1"/>
</dbReference>
<keyword evidence="1" id="KW-0472">Membrane</keyword>